<evidence type="ECO:0000313" key="1">
    <source>
        <dbReference type="EMBL" id="KKM17689.1"/>
    </source>
</evidence>
<reference evidence="1" key="1">
    <citation type="journal article" date="2015" name="Nature">
        <title>Complex archaea that bridge the gap between prokaryotes and eukaryotes.</title>
        <authorList>
            <person name="Spang A."/>
            <person name="Saw J.H."/>
            <person name="Jorgensen S.L."/>
            <person name="Zaremba-Niedzwiedzka K."/>
            <person name="Martijn J."/>
            <person name="Lind A.E."/>
            <person name="van Eijk R."/>
            <person name="Schleper C."/>
            <person name="Guy L."/>
            <person name="Ettema T.J."/>
        </authorList>
    </citation>
    <scope>NUCLEOTIDE SEQUENCE</scope>
</reference>
<gene>
    <name evidence="1" type="ORF">LCGC14_1673290</name>
</gene>
<name>A0A0F9ID46_9ZZZZ</name>
<protein>
    <submittedName>
        <fullName evidence="1">Uncharacterized protein</fullName>
    </submittedName>
</protein>
<dbReference type="AlphaFoldDB" id="A0A0F9ID46"/>
<dbReference type="EMBL" id="LAZR01014393">
    <property type="protein sequence ID" value="KKM17689.1"/>
    <property type="molecule type" value="Genomic_DNA"/>
</dbReference>
<organism evidence="1">
    <name type="scientific">marine sediment metagenome</name>
    <dbReference type="NCBI Taxonomy" id="412755"/>
    <lineage>
        <taxon>unclassified sequences</taxon>
        <taxon>metagenomes</taxon>
        <taxon>ecological metagenomes</taxon>
    </lineage>
</organism>
<feature type="non-terminal residue" evidence="1">
    <location>
        <position position="150"/>
    </location>
</feature>
<comment type="caution">
    <text evidence="1">The sequence shown here is derived from an EMBL/GenBank/DDBJ whole genome shotgun (WGS) entry which is preliminary data.</text>
</comment>
<proteinExistence type="predicted"/>
<accession>A0A0F9ID46</accession>
<sequence>MNDKHEKRIIKELQKRHDAGKERGDDRLFLDAIELIEQLTRPTPAVGQDKITQRCIDRLKHVENMLRSHHAGRKGILSIADGIKQTLNVAKADIQAASIKPASPWIEITPEAMPEDGEEVVATDGRKWYKMKMFGSKLSFSGSHSFDAAV</sequence>